<protein>
    <submittedName>
        <fullName evidence="2">HET-domain-containing protein</fullName>
    </submittedName>
</protein>
<accession>A0A6G1IKF2</accession>
<gene>
    <name evidence="2" type="ORF">K458DRAFT_376092</name>
</gene>
<name>A0A6G1IKF2_9PLEO</name>
<proteinExistence type="predicted"/>
<evidence type="ECO:0000313" key="2">
    <source>
        <dbReference type="EMBL" id="KAF2678724.1"/>
    </source>
</evidence>
<dbReference type="InterPro" id="IPR010730">
    <property type="entry name" value="HET"/>
</dbReference>
<dbReference type="Proteomes" id="UP000799291">
    <property type="component" value="Unassembled WGS sequence"/>
</dbReference>
<keyword evidence="3" id="KW-1185">Reference proteome</keyword>
<feature type="domain" description="Heterokaryon incompatibility" evidence="1">
    <location>
        <begin position="170"/>
        <end position="329"/>
    </location>
</feature>
<evidence type="ECO:0000313" key="3">
    <source>
        <dbReference type="Proteomes" id="UP000799291"/>
    </source>
</evidence>
<dbReference type="OrthoDB" id="2958217at2759"/>
<dbReference type="AlphaFoldDB" id="A0A6G1IKF2"/>
<dbReference type="Pfam" id="PF06985">
    <property type="entry name" value="HET"/>
    <property type="match status" value="1"/>
</dbReference>
<reference evidence="2" key="1">
    <citation type="journal article" date="2020" name="Stud. Mycol.">
        <title>101 Dothideomycetes genomes: a test case for predicting lifestyles and emergence of pathogens.</title>
        <authorList>
            <person name="Haridas S."/>
            <person name="Albert R."/>
            <person name="Binder M."/>
            <person name="Bloem J."/>
            <person name="Labutti K."/>
            <person name="Salamov A."/>
            <person name="Andreopoulos B."/>
            <person name="Baker S."/>
            <person name="Barry K."/>
            <person name="Bills G."/>
            <person name="Bluhm B."/>
            <person name="Cannon C."/>
            <person name="Castanera R."/>
            <person name="Culley D."/>
            <person name="Daum C."/>
            <person name="Ezra D."/>
            <person name="Gonzalez J."/>
            <person name="Henrissat B."/>
            <person name="Kuo A."/>
            <person name="Liang C."/>
            <person name="Lipzen A."/>
            <person name="Lutzoni F."/>
            <person name="Magnuson J."/>
            <person name="Mondo S."/>
            <person name="Nolan M."/>
            <person name="Ohm R."/>
            <person name="Pangilinan J."/>
            <person name="Park H.-J."/>
            <person name="Ramirez L."/>
            <person name="Alfaro M."/>
            <person name="Sun H."/>
            <person name="Tritt A."/>
            <person name="Yoshinaga Y."/>
            <person name="Zwiers L.-H."/>
            <person name="Turgeon B."/>
            <person name="Goodwin S."/>
            <person name="Spatafora J."/>
            <person name="Crous P."/>
            <person name="Grigoriev I."/>
        </authorList>
    </citation>
    <scope>NUCLEOTIDE SEQUENCE</scope>
    <source>
        <strain evidence="2">CBS 122367</strain>
    </source>
</reference>
<dbReference type="PANTHER" id="PTHR33112">
    <property type="entry name" value="DOMAIN PROTEIN, PUTATIVE-RELATED"/>
    <property type="match status" value="1"/>
</dbReference>
<dbReference type="EMBL" id="MU005609">
    <property type="protein sequence ID" value="KAF2678724.1"/>
    <property type="molecule type" value="Genomic_DNA"/>
</dbReference>
<sequence length="473" mass="54668">MGLREYEFGYSWDLPLYYEQIEHSMVQLDGISEQQASFHDPIAHRGKLTWNHQVHPSECLLLRPMRCLRCALHLRAYKMIYDGNAEGNTYFTYFGRGQLRARRDTDENFEIFYTPSSSTLENFAKQIRACLDQHTLCGRQEAQPLPTRLIDFRDPTCVRLRETRGATGRYAALSYCWGKSQNLTTTRATYLRHTEGILWVDLPKTFQDALDFCRKLDIDLIWIDSLCIIQDSLDDWEIESAKMGDVYSNAFVVVAADASSDSSGGYYRYQHVPNYRIAQVQKNGISVDIFARKVWNHLAVVYPRHTTRGNPIGNDDTPPLLRRAWAFQERLMASRIIHFTDNEIMWECREHATCECTGWMKQSGDPEVSSGFLANRNTIKKSYTFLSTSTGGSSNDYLWGWHNTVKEYTMLALTNPTDKLPALSGISAKLDRKLLGRFYAGLWEYFFTGWLCWHVQATVPPRGSYWKPFMVMV</sequence>
<organism evidence="2 3">
    <name type="scientific">Lentithecium fluviatile CBS 122367</name>
    <dbReference type="NCBI Taxonomy" id="1168545"/>
    <lineage>
        <taxon>Eukaryota</taxon>
        <taxon>Fungi</taxon>
        <taxon>Dikarya</taxon>
        <taxon>Ascomycota</taxon>
        <taxon>Pezizomycotina</taxon>
        <taxon>Dothideomycetes</taxon>
        <taxon>Pleosporomycetidae</taxon>
        <taxon>Pleosporales</taxon>
        <taxon>Massarineae</taxon>
        <taxon>Lentitheciaceae</taxon>
        <taxon>Lentithecium</taxon>
    </lineage>
</organism>
<evidence type="ECO:0000259" key="1">
    <source>
        <dbReference type="Pfam" id="PF06985"/>
    </source>
</evidence>
<dbReference type="PANTHER" id="PTHR33112:SF9">
    <property type="entry name" value="HETEROKARYON INCOMPATIBILITY DOMAIN-CONTAINING PROTEIN"/>
    <property type="match status" value="1"/>
</dbReference>